<keyword evidence="2" id="KW-1185">Reference proteome</keyword>
<protein>
    <submittedName>
        <fullName evidence="1">Uncharacterized protein</fullName>
    </submittedName>
</protein>
<dbReference type="AlphaFoldDB" id="A0A154PE22"/>
<name>A0A154PE22_DUFNO</name>
<proteinExistence type="predicted"/>
<organism evidence="1 2">
    <name type="scientific">Dufourea novaeangliae</name>
    <name type="common">Sweat bee</name>
    <dbReference type="NCBI Taxonomy" id="178035"/>
    <lineage>
        <taxon>Eukaryota</taxon>
        <taxon>Metazoa</taxon>
        <taxon>Ecdysozoa</taxon>
        <taxon>Arthropoda</taxon>
        <taxon>Hexapoda</taxon>
        <taxon>Insecta</taxon>
        <taxon>Pterygota</taxon>
        <taxon>Neoptera</taxon>
        <taxon>Endopterygota</taxon>
        <taxon>Hymenoptera</taxon>
        <taxon>Apocrita</taxon>
        <taxon>Aculeata</taxon>
        <taxon>Apoidea</taxon>
        <taxon>Anthophila</taxon>
        <taxon>Halictidae</taxon>
        <taxon>Rophitinae</taxon>
        <taxon>Dufourea</taxon>
    </lineage>
</organism>
<dbReference type="EMBL" id="KQ434886">
    <property type="protein sequence ID" value="KZC10119.1"/>
    <property type="molecule type" value="Genomic_DNA"/>
</dbReference>
<evidence type="ECO:0000313" key="1">
    <source>
        <dbReference type="EMBL" id="KZC10119.1"/>
    </source>
</evidence>
<dbReference type="Proteomes" id="UP000076502">
    <property type="component" value="Unassembled WGS sequence"/>
</dbReference>
<gene>
    <name evidence="1" type="ORF">WN55_01102</name>
</gene>
<reference evidence="1 2" key="1">
    <citation type="submission" date="2015-07" db="EMBL/GenBank/DDBJ databases">
        <title>The genome of Dufourea novaeangliae.</title>
        <authorList>
            <person name="Pan H."/>
            <person name="Kapheim K."/>
        </authorList>
    </citation>
    <scope>NUCLEOTIDE SEQUENCE [LARGE SCALE GENOMIC DNA]</scope>
    <source>
        <strain evidence="1">0120121106</strain>
        <tissue evidence="1">Whole body</tissue>
    </source>
</reference>
<accession>A0A154PE22</accession>
<evidence type="ECO:0000313" key="2">
    <source>
        <dbReference type="Proteomes" id="UP000076502"/>
    </source>
</evidence>
<sequence>MEGLATAQVSGRQSESHTIFAKLSALPEPCPRPTDLQSGVTVMLQHRGHYEKPTRLVWKATECSPFTRFARARREIV</sequence>